<dbReference type="GO" id="GO:0022857">
    <property type="term" value="F:transmembrane transporter activity"/>
    <property type="evidence" value="ECO:0007669"/>
    <property type="project" value="InterPro"/>
</dbReference>
<feature type="transmembrane region" description="Helical" evidence="1">
    <location>
        <begin position="68"/>
        <end position="87"/>
    </location>
</feature>
<comment type="caution">
    <text evidence="2">The sequence shown here is derived from an EMBL/GenBank/DDBJ whole genome shotgun (WGS) entry which is preliminary data.</text>
</comment>
<feature type="non-terminal residue" evidence="2">
    <location>
        <position position="1"/>
    </location>
</feature>
<evidence type="ECO:0008006" key="3">
    <source>
        <dbReference type="Google" id="ProtNLM"/>
    </source>
</evidence>
<keyword evidence="1" id="KW-0812">Transmembrane</keyword>
<dbReference type="EMBL" id="BARU01012384">
    <property type="protein sequence ID" value="GAH40510.1"/>
    <property type="molecule type" value="Genomic_DNA"/>
</dbReference>
<dbReference type="SUPFAM" id="SSF103473">
    <property type="entry name" value="MFS general substrate transporter"/>
    <property type="match status" value="1"/>
</dbReference>
<protein>
    <recommendedName>
        <fullName evidence="3">Major facilitator superfamily (MFS) profile domain-containing protein</fullName>
    </recommendedName>
</protein>
<dbReference type="InterPro" id="IPR052528">
    <property type="entry name" value="Sugar_transport-like"/>
</dbReference>
<dbReference type="PANTHER" id="PTHR23526">
    <property type="entry name" value="INTEGRAL MEMBRANE TRANSPORT PROTEIN-RELATED"/>
    <property type="match status" value="1"/>
</dbReference>
<feature type="transmembrane region" description="Helical" evidence="1">
    <location>
        <begin position="38"/>
        <end position="56"/>
    </location>
</feature>
<organism evidence="2">
    <name type="scientific">marine sediment metagenome</name>
    <dbReference type="NCBI Taxonomy" id="412755"/>
    <lineage>
        <taxon>unclassified sequences</taxon>
        <taxon>metagenomes</taxon>
        <taxon>ecological metagenomes</taxon>
    </lineage>
</organism>
<dbReference type="PANTHER" id="PTHR23526:SF2">
    <property type="entry name" value="MAJOR FACILITATOR SUPERFAMILY (MFS) PROFILE DOMAIN-CONTAINING PROTEIN"/>
    <property type="match status" value="1"/>
</dbReference>
<evidence type="ECO:0000256" key="1">
    <source>
        <dbReference type="SAM" id="Phobius"/>
    </source>
</evidence>
<feature type="transmembrane region" description="Helical" evidence="1">
    <location>
        <begin position="174"/>
        <end position="204"/>
    </location>
</feature>
<dbReference type="InterPro" id="IPR036259">
    <property type="entry name" value="MFS_trans_sf"/>
</dbReference>
<proteinExistence type="predicted"/>
<accession>X1G6S3</accession>
<evidence type="ECO:0000313" key="2">
    <source>
        <dbReference type="EMBL" id="GAH40510.1"/>
    </source>
</evidence>
<dbReference type="AlphaFoldDB" id="X1G6S3"/>
<dbReference type="InterPro" id="IPR011701">
    <property type="entry name" value="MFS"/>
</dbReference>
<dbReference type="Gene3D" id="1.20.1250.20">
    <property type="entry name" value="MFS general substrate transporter like domains"/>
    <property type="match status" value="1"/>
</dbReference>
<keyword evidence="1" id="KW-1133">Transmembrane helix</keyword>
<reference evidence="2" key="1">
    <citation type="journal article" date="2014" name="Front. Microbiol.">
        <title>High frequency of phylogenetically diverse reductive dehalogenase-homologous genes in deep subseafloor sedimentary metagenomes.</title>
        <authorList>
            <person name="Kawai M."/>
            <person name="Futagami T."/>
            <person name="Toyoda A."/>
            <person name="Takaki Y."/>
            <person name="Nishi S."/>
            <person name="Hori S."/>
            <person name="Arai W."/>
            <person name="Tsubouchi T."/>
            <person name="Morono Y."/>
            <person name="Uchiyama I."/>
            <person name="Ito T."/>
            <person name="Fujiyama A."/>
            <person name="Inagaki F."/>
            <person name="Takami H."/>
        </authorList>
    </citation>
    <scope>NUCLEOTIDE SEQUENCE</scope>
    <source>
        <strain evidence="2">Expedition CK06-06</strain>
    </source>
</reference>
<gene>
    <name evidence="2" type="ORF">S03H2_22865</name>
</gene>
<sequence length="219" mass="25537">AFVFKISKIRYSGINKTVHKNFVKNFYSFFTNKDRVKVYILNAGVTFWWSLIFIYSPLFIIKYFNDSYVGYFLFFSMLPLIFIEYYAGKKASEIGYKKIFFVGYLITGILTITCFFIGNVYWILGFLCLSSFGIGLTEATTESYFFDILKKKEDQRYYAPYNTGIDAGRLTGQFIPALILLILPFKSIFLFFGVVMLFLAVLSLKIKDIVEIKRKGMFH</sequence>
<name>X1G6S3_9ZZZZ</name>
<feature type="transmembrane region" description="Helical" evidence="1">
    <location>
        <begin position="99"/>
        <end position="124"/>
    </location>
</feature>
<dbReference type="Pfam" id="PF07690">
    <property type="entry name" value="MFS_1"/>
    <property type="match status" value="1"/>
</dbReference>
<keyword evidence="1" id="KW-0472">Membrane</keyword>